<evidence type="ECO:0000256" key="10">
    <source>
        <dbReference type="RuleBase" id="RU003915"/>
    </source>
</evidence>
<reference evidence="12 13" key="1">
    <citation type="submission" date="2016-02" db="EMBL/GenBank/DDBJ databases">
        <authorList>
            <person name="Wen L."/>
            <person name="He K."/>
            <person name="Yang H."/>
        </authorList>
    </citation>
    <scope>NUCLEOTIDE SEQUENCE [LARGE SCALE GENOMIC DNA]</scope>
    <source>
        <strain evidence="12 13">CV41</strain>
    </source>
</reference>
<evidence type="ECO:0000313" key="13">
    <source>
        <dbReference type="Proteomes" id="UP000071392"/>
    </source>
</evidence>
<evidence type="ECO:0000256" key="4">
    <source>
        <dbReference type="ARBA" id="ARBA00022490"/>
    </source>
</evidence>
<gene>
    <name evidence="12" type="ORF">AXK12_05865</name>
</gene>
<dbReference type="PANTHER" id="PTHR47861:SF3">
    <property type="entry name" value="FKBP-TYPE PEPTIDYL-PROLYL CIS-TRANS ISOMERASE SLYD"/>
    <property type="match status" value="1"/>
</dbReference>
<keyword evidence="5 9" id="KW-0697">Rotamase</keyword>
<dbReference type="SUPFAM" id="SSF54534">
    <property type="entry name" value="FKBP-like"/>
    <property type="match status" value="1"/>
</dbReference>
<keyword evidence="4" id="KW-0963">Cytoplasm</keyword>
<comment type="similarity">
    <text evidence="3 10">Belongs to the FKBP-type PPIase family.</text>
</comment>
<dbReference type="PANTHER" id="PTHR47861">
    <property type="entry name" value="FKBP-TYPE PEPTIDYL-PROLYL CIS-TRANS ISOMERASE SLYD"/>
    <property type="match status" value="1"/>
</dbReference>
<dbReference type="EMBL" id="LSZP01000044">
    <property type="protein sequence ID" value="KXU35281.1"/>
    <property type="molecule type" value="Genomic_DNA"/>
</dbReference>
<keyword evidence="13" id="KW-1185">Reference proteome</keyword>
<evidence type="ECO:0000256" key="6">
    <source>
        <dbReference type="ARBA" id="ARBA00023186"/>
    </source>
</evidence>
<dbReference type="AlphaFoldDB" id="A0A139SL50"/>
<dbReference type="Proteomes" id="UP000071392">
    <property type="component" value="Unassembled WGS sequence"/>
</dbReference>
<dbReference type="EC" id="5.2.1.8" evidence="10"/>
<comment type="caution">
    <text evidence="12">The sequence shown here is derived from an EMBL/GenBank/DDBJ whole genome shotgun (WGS) entry which is preliminary data.</text>
</comment>
<evidence type="ECO:0000256" key="5">
    <source>
        <dbReference type="ARBA" id="ARBA00023110"/>
    </source>
</evidence>
<evidence type="ECO:0000256" key="3">
    <source>
        <dbReference type="ARBA" id="ARBA00006577"/>
    </source>
</evidence>
<evidence type="ECO:0000256" key="1">
    <source>
        <dbReference type="ARBA" id="ARBA00000971"/>
    </source>
</evidence>
<evidence type="ECO:0000313" key="12">
    <source>
        <dbReference type="EMBL" id="KXU35281.1"/>
    </source>
</evidence>
<evidence type="ECO:0000256" key="8">
    <source>
        <dbReference type="ARBA" id="ARBA00037071"/>
    </source>
</evidence>
<organism evidence="12 13">
    <name type="scientific">Cephaloticoccus capnophilus</name>
    <dbReference type="NCBI Taxonomy" id="1548208"/>
    <lineage>
        <taxon>Bacteria</taxon>
        <taxon>Pseudomonadati</taxon>
        <taxon>Verrucomicrobiota</taxon>
        <taxon>Opitutia</taxon>
        <taxon>Opitutales</taxon>
        <taxon>Opitutaceae</taxon>
        <taxon>Cephaloticoccus</taxon>
    </lineage>
</organism>
<protein>
    <recommendedName>
        <fullName evidence="10">Peptidyl-prolyl cis-trans isomerase</fullName>
        <ecNumber evidence="10">5.2.1.8</ecNumber>
    </recommendedName>
</protein>
<dbReference type="InterPro" id="IPR046357">
    <property type="entry name" value="PPIase_dom_sf"/>
</dbReference>
<comment type="function">
    <text evidence="8">Also involved in hydrogenase metallocenter assembly, probably by participating in the nickel insertion step. This function in hydrogenase biosynthesis requires chaperone activity and the presence of the metal-binding domain, but not PPIase activity.</text>
</comment>
<evidence type="ECO:0000256" key="2">
    <source>
        <dbReference type="ARBA" id="ARBA00004496"/>
    </source>
</evidence>
<dbReference type="OrthoDB" id="280278at2"/>
<dbReference type="Gene3D" id="3.10.50.40">
    <property type="match status" value="1"/>
</dbReference>
<name>A0A139SL50_9BACT</name>
<dbReference type="GO" id="GO:0042026">
    <property type="term" value="P:protein refolding"/>
    <property type="evidence" value="ECO:0007669"/>
    <property type="project" value="UniProtKB-ARBA"/>
</dbReference>
<dbReference type="GO" id="GO:0005737">
    <property type="term" value="C:cytoplasm"/>
    <property type="evidence" value="ECO:0007669"/>
    <property type="project" value="UniProtKB-SubCell"/>
</dbReference>
<keyword evidence="7 9" id="KW-0413">Isomerase</keyword>
<dbReference type="InterPro" id="IPR001179">
    <property type="entry name" value="PPIase_FKBP_dom"/>
</dbReference>
<comment type="subcellular location">
    <subcellularLocation>
        <location evidence="2">Cytoplasm</location>
    </subcellularLocation>
</comment>
<evidence type="ECO:0000256" key="9">
    <source>
        <dbReference type="PROSITE-ProRule" id="PRU00277"/>
    </source>
</evidence>
<sequence length="160" mass="17058">MQPANVVTLHYTLRDPEGRVIDSSSGGEPITYLEGAGQVIDGLDEALRGVAAGSRQRVSVPAARAYGAHDPSQVQRLPRAQIPFAGDINVGDRFQTDTDPHAPVVTVVAADEESVTLDANHPLAGMDLDFDVEVLAVREATSEELRHGHAHGRDGQAHCH</sequence>
<dbReference type="Pfam" id="PF00254">
    <property type="entry name" value="FKBP_C"/>
    <property type="match status" value="1"/>
</dbReference>
<evidence type="ECO:0000256" key="7">
    <source>
        <dbReference type="ARBA" id="ARBA00023235"/>
    </source>
</evidence>
<keyword evidence="6" id="KW-0143">Chaperone</keyword>
<evidence type="ECO:0000259" key="11">
    <source>
        <dbReference type="PROSITE" id="PS50059"/>
    </source>
</evidence>
<dbReference type="RefSeq" id="WP_068712332.1">
    <property type="nucleotide sequence ID" value="NZ_LSZP01000044.1"/>
</dbReference>
<accession>A0A139SL50</accession>
<dbReference type="PROSITE" id="PS50059">
    <property type="entry name" value="FKBP_PPIASE"/>
    <property type="match status" value="1"/>
</dbReference>
<dbReference type="STRING" id="1548208.AXK12_05865"/>
<feature type="domain" description="PPIase FKBP-type" evidence="11">
    <location>
        <begin position="4"/>
        <end position="78"/>
    </location>
</feature>
<proteinExistence type="inferred from homology"/>
<dbReference type="GO" id="GO:0003755">
    <property type="term" value="F:peptidyl-prolyl cis-trans isomerase activity"/>
    <property type="evidence" value="ECO:0007669"/>
    <property type="project" value="UniProtKB-UniRule"/>
</dbReference>
<comment type="catalytic activity">
    <reaction evidence="1 9 10">
        <text>[protein]-peptidylproline (omega=180) = [protein]-peptidylproline (omega=0)</text>
        <dbReference type="Rhea" id="RHEA:16237"/>
        <dbReference type="Rhea" id="RHEA-COMP:10747"/>
        <dbReference type="Rhea" id="RHEA-COMP:10748"/>
        <dbReference type="ChEBI" id="CHEBI:83833"/>
        <dbReference type="ChEBI" id="CHEBI:83834"/>
        <dbReference type="EC" id="5.2.1.8"/>
    </reaction>
</comment>